<evidence type="ECO:0000313" key="2">
    <source>
        <dbReference type="EMBL" id="CAH0548717.1"/>
    </source>
</evidence>
<keyword evidence="3" id="KW-1185">Reference proteome</keyword>
<proteinExistence type="predicted"/>
<evidence type="ECO:0000256" key="1">
    <source>
        <dbReference type="SAM" id="SignalP"/>
    </source>
</evidence>
<sequence length="239" mass="27300">MQLGLYVVCLSAVCGCAYGSAIPVWELLQQEEMVSYLYSIFAKEVEQVCSTDYQNRNCFKENLKHGLDKLRSLTFEELEALDPYQRDGVNKVWNILMEGSSLVKTTEKSTTSTTPKPNSYEDDLDFGSQPEETAKIDNVYRVAPPKDFVFKPSSSNVDNVYEKPIDFQLNNFDNVKIIFTDDDDSEDSEPTESPRIYQLNGPVLVKVHPDGTPVREHYRIPLDDDFTQYQLSKIKLPNL</sequence>
<gene>
    <name evidence="2" type="ORF">MELIAE_LOCUS2130</name>
</gene>
<dbReference type="Proteomes" id="UP001154078">
    <property type="component" value="Chromosome 10"/>
</dbReference>
<dbReference type="EMBL" id="OV121141">
    <property type="protein sequence ID" value="CAH0548717.1"/>
    <property type="molecule type" value="Genomic_DNA"/>
</dbReference>
<reference evidence="2" key="1">
    <citation type="submission" date="2021-12" db="EMBL/GenBank/DDBJ databases">
        <authorList>
            <person name="King R."/>
        </authorList>
    </citation>
    <scope>NUCLEOTIDE SEQUENCE</scope>
</reference>
<protein>
    <submittedName>
        <fullName evidence="2">Uncharacterized protein</fullName>
    </submittedName>
</protein>
<name>A0A9P0AUD8_BRAAE</name>
<keyword evidence="1" id="KW-0732">Signal</keyword>
<feature type="signal peptide" evidence="1">
    <location>
        <begin position="1"/>
        <end position="19"/>
    </location>
</feature>
<evidence type="ECO:0000313" key="3">
    <source>
        <dbReference type="Proteomes" id="UP001154078"/>
    </source>
</evidence>
<dbReference type="OrthoDB" id="6359856at2759"/>
<organism evidence="2 3">
    <name type="scientific">Brassicogethes aeneus</name>
    <name type="common">Rape pollen beetle</name>
    <name type="synonym">Meligethes aeneus</name>
    <dbReference type="NCBI Taxonomy" id="1431903"/>
    <lineage>
        <taxon>Eukaryota</taxon>
        <taxon>Metazoa</taxon>
        <taxon>Ecdysozoa</taxon>
        <taxon>Arthropoda</taxon>
        <taxon>Hexapoda</taxon>
        <taxon>Insecta</taxon>
        <taxon>Pterygota</taxon>
        <taxon>Neoptera</taxon>
        <taxon>Endopterygota</taxon>
        <taxon>Coleoptera</taxon>
        <taxon>Polyphaga</taxon>
        <taxon>Cucujiformia</taxon>
        <taxon>Nitidulidae</taxon>
        <taxon>Meligethinae</taxon>
        <taxon>Brassicogethes</taxon>
    </lineage>
</organism>
<feature type="chain" id="PRO_5040145839" evidence="1">
    <location>
        <begin position="20"/>
        <end position="239"/>
    </location>
</feature>
<accession>A0A9P0AUD8</accession>
<dbReference type="AlphaFoldDB" id="A0A9P0AUD8"/>